<dbReference type="EMBL" id="CAEX01001093">
    <property type="protein sequence ID" value="CCD18407.1"/>
    <property type="molecule type" value="Genomic_DNA"/>
</dbReference>
<evidence type="ECO:0000256" key="1">
    <source>
        <dbReference type="SAM" id="MobiDB-lite"/>
    </source>
</evidence>
<dbReference type="AlphaFoldDB" id="F9WLL5"/>
<dbReference type="Proteomes" id="UP000009027">
    <property type="component" value="Unassembled WGS sequence"/>
</dbReference>
<dbReference type="VEuPathDB" id="TriTrypDB:TvY486_0010930"/>
<evidence type="ECO:0000313" key="3">
    <source>
        <dbReference type="Proteomes" id="UP000009027"/>
    </source>
</evidence>
<keyword evidence="3" id="KW-1185">Reference proteome</keyword>
<proteinExistence type="predicted"/>
<organism evidence="2 3">
    <name type="scientific">Trypanosoma vivax (strain Y486)</name>
    <dbReference type="NCBI Taxonomy" id="1055687"/>
    <lineage>
        <taxon>Eukaryota</taxon>
        <taxon>Discoba</taxon>
        <taxon>Euglenozoa</taxon>
        <taxon>Kinetoplastea</taxon>
        <taxon>Metakinetoplastina</taxon>
        <taxon>Trypanosomatida</taxon>
        <taxon>Trypanosomatidae</taxon>
        <taxon>Trypanosoma</taxon>
        <taxon>Duttonella</taxon>
    </lineage>
</organism>
<protein>
    <submittedName>
        <fullName evidence="2">Uncharacterized protein</fullName>
    </submittedName>
</protein>
<accession>F9WLL5</accession>
<evidence type="ECO:0000313" key="2">
    <source>
        <dbReference type="EMBL" id="CCD18407.1"/>
    </source>
</evidence>
<feature type="compositionally biased region" description="Basic residues" evidence="1">
    <location>
        <begin position="273"/>
        <end position="297"/>
    </location>
</feature>
<gene>
    <name evidence="2" type="ORF">TvY486_0010930</name>
</gene>
<sequence>MFCPTNVALPRSAMPFPHCCTHAALPPRLARMWYAGLAYAHFATKLRCRRSAAHTRLPSPVALGRQRQMRAAKVWSFVRSQGRARRVFERVGPLAVVRVFRGEGRQVRSVRVPKRSRHAAAMHLPRSLSPFPTSASRRPCACGARNGSSCAVIPVDHLLCVDQLPHWPETKADAHPRARRGAQRGQRAHSLPKGCARSAGRFPHSQLAPARLPTRLPPSVRVSAQGGRQHVAGSSAAARARQADWWATRGKRHGGGAASSSGKCLGQSGAQRMSRRKGRRTARRHARAYQVRGRRRSTSMGAREGWGGAVVSVAATEVARAQGIA</sequence>
<feature type="region of interest" description="Disordered" evidence="1">
    <location>
        <begin position="172"/>
        <end position="201"/>
    </location>
</feature>
<name>F9WLL5_TRYVY</name>
<feature type="region of interest" description="Disordered" evidence="1">
    <location>
        <begin position="249"/>
        <end position="302"/>
    </location>
</feature>
<reference evidence="2 3" key="1">
    <citation type="journal article" date="2012" name="Proc. Natl. Acad. Sci. U.S.A.">
        <title>Antigenic diversity is generated by distinct evolutionary mechanisms in African trypanosome species.</title>
        <authorList>
            <person name="Jackson A.P."/>
            <person name="Berry A."/>
            <person name="Aslett M."/>
            <person name="Allison H.C."/>
            <person name="Burton P."/>
            <person name="Vavrova-Anderson J."/>
            <person name="Brown R."/>
            <person name="Browne H."/>
            <person name="Corton N."/>
            <person name="Hauser H."/>
            <person name="Gamble J."/>
            <person name="Gilderthorp R."/>
            <person name="Marcello L."/>
            <person name="McQuillan J."/>
            <person name="Otto T.D."/>
            <person name="Quail M.A."/>
            <person name="Sanders M.J."/>
            <person name="van Tonder A."/>
            <person name="Ginger M.L."/>
            <person name="Field M.C."/>
            <person name="Barry J.D."/>
            <person name="Hertz-Fowler C."/>
            <person name="Berriman M."/>
        </authorList>
    </citation>
    <scope>NUCLEOTIDE SEQUENCE</scope>
    <source>
        <strain evidence="2 3">Y486</strain>
    </source>
</reference>